<dbReference type="EMBL" id="LN515531">
    <property type="protein sequence ID" value="CEA14490.1"/>
    <property type="molecule type" value="Genomic_DNA"/>
</dbReference>
<feature type="domain" description="Ribbon-helix-helix protein CopG" evidence="1">
    <location>
        <begin position="5"/>
        <end position="44"/>
    </location>
</feature>
<dbReference type="AlphaFoldDB" id="A0A090I879"/>
<evidence type="ECO:0000313" key="5">
    <source>
        <dbReference type="Proteomes" id="UP000062768"/>
    </source>
</evidence>
<dbReference type="Pfam" id="PF01402">
    <property type="entry name" value="RHH_1"/>
    <property type="match status" value="1"/>
</dbReference>
<sequence length="45" mass="5383">MTKKKSVYIRLEPEYIDKIDAIAKKEDRSRSYIIRRLIMQGLGKK</sequence>
<dbReference type="KEGG" id="mfi:DSM1535_2168"/>
<dbReference type="OrthoDB" id="69365at2157"/>
<reference evidence="3" key="2">
    <citation type="submission" date="2014-09" db="EMBL/GenBank/DDBJ databases">
        <authorList>
            <person name="Bishop-Lilly K.A."/>
            <person name="Broomall S.M."/>
            <person name="Chain P.S."/>
            <person name="Chertkov O."/>
            <person name="Coyne S.R."/>
            <person name="Daligault H.E."/>
            <person name="Davenport K.W."/>
            <person name="Erkkila T."/>
            <person name="Frey K.G."/>
            <person name="Gibbons H.S."/>
            <person name="Gu W."/>
            <person name="Jaissle J."/>
            <person name="Johnson S.L."/>
            <person name="Koroleva G.I."/>
            <person name="Ladner J.T."/>
            <person name="Lo C.-C."/>
            <person name="Minogue T.D."/>
            <person name="Munk C."/>
            <person name="Palacios G.F."/>
            <person name="Redden C.L."/>
            <person name="Rosenzweig C.N."/>
            <person name="Scholz M.B."/>
            <person name="Teshima H."/>
            <person name="Xu Y."/>
        </authorList>
    </citation>
    <scope>NUCLEOTIDE SEQUENCE</scope>
    <source>
        <strain evidence="3">Mb9</strain>
    </source>
</reference>
<dbReference type="PATRIC" id="fig|2162.10.peg.862"/>
<accession>A0A090I879</accession>
<organism evidence="2">
    <name type="scientific">Methanobacterium formicicum</name>
    <dbReference type="NCBI Taxonomy" id="2162"/>
    <lineage>
        <taxon>Archaea</taxon>
        <taxon>Methanobacteriati</taxon>
        <taxon>Methanobacteriota</taxon>
        <taxon>Methanomada group</taxon>
        <taxon>Methanobacteria</taxon>
        <taxon>Methanobacteriales</taxon>
        <taxon>Methanobacteriaceae</taxon>
        <taxon>Methanobacterium</taxon>
    </lineage>
</organism>
<dbReference type="InterPro" id="IPR002145">
    <property type="entry name" value="CopG"/>
</dbReference>
<dbReference type="Proteomes" id="UP000606900">
    <property type="component" value="Unassembled WGS sequence"/>
</dbReference>
<reference evidence="4" key="3">
    <citation type="submission" date="2020-10" db="EMBL/GenBank/DDBJ databases">
        <title>Dehalococcoides mccartyi of a TCE/Cr reducing biochatode.</title>
        <authorList>
            <person name="Matturro B."/>
        </authorList>
    </citation>
    <scope>NUCLEOTIDE SEQUENCE</scope>
    <source>
        <strain evidence="4">Bin2</strain>
    </source>
</reference>
<reference evidence="2" key="1">
    <citation type="submission" date="2014-08" db="EMBL/GenBank/DDBJ databases">
        <authorList>
            <person name="Wibberg D."/>
        </authorList>
    </citation>
    <scope>NUCLEOTIDE SEQUENCE</scope>
</reference>
<dbReference type="InterPro" id="IPR013321">
    <property type="entry name" value="Arc_rbn_hlx_hlx"/>
</dbReference>
<dbReference type="SUPFAM" id="SSF47598">
    <property type="entry name" value="Ribbon-helix-helix"/>
    <property type="match status" value="1"/>
</dbReference>
<evidence type="ECO:0000313" key="4">
    <source>
        <dbReference type="EMBL" id="MBF4474686.1"/>
    </source>
</evidence>
<keyword evidence="5" id="KW-1185">Reference proteome</keyword>
<dbReference type="GeneID" id="26739084"/>
<proteinExistence type="predicted"/>
<evidence type="ECO:0000313" key="2">
    <source>
        <dbReference type="EMBL" id="CEA14490.1"/>
    </source>
</evidence>
<dbReference type="Proteomes" id="UP000062768">
    <property type="component" value="Chromosome I"/>
</dbReference>
<dbReference type="InterPro" id="IPR010985">
    <property type="entry name" value="Ribbon_hlx_hlx"/>
</dbReference>
<evidence type="ECO:0000259" key="1">
    <source>
        <dbReference type="Pfam" id="PF01402"/>
    </source>
</evidence>
<name>A0A090I879_METFO</name>
<dbReference type="EMBL" id="JADIIL010000016">
    <property type="protein sequence ID" value="MBF4474686.1"/>
    <property type="molecule type" value="Genomic_DNA"/>
</dbReference>
<gene>
    <name evidence="2" type="ORF">DSM1535_2168</name>
    <name evidence="4" type="ORF">ISP06_04325</name>
    <name evidence="3" type="ORF">MB9_0830</name>
</gene>
<dbReference type="EMBL" id="LN734822">
    <property type="protein sequence ID" value="CEL24471.1"/>
    <property type="molecule type" value="Genomic_DNA"/>
</dbReference>
<protein>
    <submittedName>
        <fullName evidence="4">Ribbon-helix-helix protein, CopG family</fullName>
    </submittedName>
</protein>
<dbReference type="Gene3D" id="1.10.1220.10">
    <property type="entry name" value="Met repressor-like"/>
    <property type="match status" value="1"/>
</dbReference>
<evidence type="ECO:0000313" key="3">
    <source>
        <dbReference type="EMBL" id="CEL24471.1"/>
    </source>
</evidence>
<dbReference type="RefSeq" id="WP_048073512.1">
    <property type="nucleotide sequence ID" value="NZ_CALCVY010000013.1"/>
</dbReference>
<dbReference type="GO" id="GO:0006355">
    <property type="term" value="P:regulation of DNA-templated transcription"/>
    <property type="evidence" value="ECO:0007669"/>
    <property type="project" value="InterPro"/>
</dbReference>